<proteinExistence type="predicted"/>
<evidence type="ECO:0000259" key="5">
    <source>
        <dbReference type="PROSITE" id="PS52003"/>
    </source>
</evidence>
<dbReference type="PANTHER" id="PTHR28376">
    <property type="entry name" value="RGD1562914"/>
    <property type="match status" value="1"/>
</dbReference>
<dbReference type="GO" id="GO:0043565">
    <property type="term" value="F:sequence-specific DNA binding"/>
    <property type="evidence" value="ECO:0007669"/>
    <property type="project" value="TreeGrafter"/>
</dbReference>
<dbReference type="AlphaFoldDB" id="A0A8C4XCX4"/>
<dbReference type="PANTHER" id="PTHR28376:SF1">
    <property type="entry name" value="POU DOMAIN CLASS 2-ASSOCIATING FACTOR 2"/>
    <property type="match status" value="1"/>
</dbReference>
<reference evidence="6" key="3">
    <citation type="submission" date="2025-09" db="UniProtKB">
        <authorList>
            <consortium name="Ensembl"/>
        </authorList>
    </citation>
    <scope>IDENTIFICATION</scope>
</reference>
<dbReference type="Proteomes" id="UP000694620">
    <property type="component" value="Chromosome 9"/>
</dbReference>
<keyword evidence="7" id="KW-1185">Reference proteome</keyword>
<feature type="compositionally biased region" description="Polar residues" evidence="4">
    <location>
        <begin position="256"/>
        <end position="269"/>
    </location>
</feature>
<evidence type="ECO:0000313" key="6">
    <source>
        <dbReference type="Ensembl" id="ENSECRP00000021702.1"/>
    </source>
</evidence>
<dbReference type="InterPro" id="IPR047571">
    <property type="entry name" value="OCA"/>
</dbReference>
<reference evidence="6" key="2">
    <citation type="submission" date="2025-08" db="UniProtKB">
        <authorList>
            <consortium name="Ensembl"/>
        </authorList>
    </citation>
    <scope>IDENTIFICATION</scope>
</reference>
<dbReference type="OrthoDB" id="9892004at2759"/>
<dbReference type="PROSITE" id="PS52003">
    <property type="entry name" value="OCA"/>
    <property type="match status" value="1"/>
</dbReference>
<evidence type="ECO:0000256" key="1">
    <source>
        <dbReference type="ARBA" id="ARBA00023015"/>
    </source>
</evidence>
<dbReference type="InterPro" id="IPR037655">
    <property type="entry name" value="POU2AF2"/>
</dbReference>
<feature type="domain" description="OCA" evidence="5">
    <location>
        <begin position="7"/>
        <end position="29"/>
    </location>
</feature>
<reference evidence="6" key="1">
    <citation type="submission" date="2021-06" db="EMBL/GenBank/DDBJ databases">
        <authorList>
            <consortium name="Wellcome Sanger Institute Data Sharing"/>
        </authorList>
    </citation>
    <scope>NUCLEOTIDE SEQUENCE [LARGE SCALE GENOMIC DNA]</scope>
</reference>
<evidence type="ECO:0000256" key="3">
    <source>
        <dbReference type="ARBA" id="ARBA00023163"/>
    </source>
</evidence>
<feature type="region of interest" description="Disordered" evidence="4">
    <location>
        <begin position="248"/>
        <end position="288"/>
    </location>
</feature>
<evidence type="ECO:0000313" key="7">
    <source>
        <dbReference type="Proteomes" id="UP000694620"/>
    </source>
</evidence>
<dbReference type="Ensembl" id="ENSECRT00000022169.1">
    <property type="protein sequence ID" value="ENSECRP00000021702.1"/>
    <property type="gene ID" value="ENSECRG00000014654.1"/>
</dbReference>
<organism evidence="6 7">
    <name type="scientific">Erpetoichthys calabaricus</name>
    <name type="common">Rope fish</name>
    <name type="synonym">Calamoichthys calabaricus</name>
    <dbReference type="NCBI Taxonomy" id="27687"/>
    <lineage>
        <taxon>Eukaryota</taxon>
        <taxon>Metazoa</taxon>
        <taxon>Chordata</taxon>
        <taxon>Craniata</taxon>
        <taxon>Vertebrata</taxon>
        <taxon>Euteleostomi</taxon>
        <taxon>Actinopterygii</taxon>
        <taxon>Polypteriformes</taxon>
        <taxon>Polypteridae</taxon>
        <taxon>Erpetoichthys</taxon>
    </lineage>
</organism>
<dbReference type="Pfam" id="PF17721">
    <property type="entry name" value="POU2AF2"/>
    <property type="match status" value="1"/>
</dbReference>
<dbReference type="GO" id="GO:0005634">
    <property type="term" value="C:nucleus"/>
    <property type="evidence" value="ECO:0007669"/>
    <property type="project" value="TreeGrafter"/>
</dbReference>
<evidence type="ECO:0000256" key="2">
    <source>
        <dbReference type="ARBA" id="ARBA00023159"/>
    </source>
</evidence>
<dbReference type="GeneTree" id="ENSGT00940000167856"/>
<keyword evidence="3" id="KW-0804">Transcription</keyword>
<gene>
    <name evidence="6" type="primary">si:ch211-213d14.1</name>
</gene>
<accession>A0A8C4XCX4</accession>
<keyword evidence="1" id="KW-0805">Transcription regulation</keyword>
<feature type="region of interest" description="Disordered" evidence="4">
    <location>
        <begin position="164"/>
        <end position="206"/>
    </location>
</feature>
<dbReference type="GeneID" id="114658196"/>
<dbReference type="RefSeq" id="XP_028666125.1">
    <property type="nucleotide sequence ID" value="XM_028810292.2"/>
</dbReference>
<keyword evidence="2" id="KW-0010">Activator</keyword>
<dbReference type="GO" id="GO:0003713">
    <property type="term" value="F:transcription coactivator activity"/>
    <property type="evidence" value="ECO:0007669"/>
    <property type="project" value="TreeGrafter"/>
</dbReference>
<sequence length="288" mass="31461">METEYSKRVYQGVRVKHTVKDLLAEKRSRQTNVPRFNSGSNSTQPAFVQMSGSQMLSGFYGMRRSFLSDSEFSHCHTTKPFASDVYSTSLGGKPLTCEASSMSGYSSLIDTYYPEPFGDYRTSSFSTGSSPIFSTSALPSLLPPFSGESTHFLLRDTWEQTVPESATQTDGLCSDTISSIPSNNSLTSQESGSPSQHRASSRNTSIGNSQSYALHSLEDVHYPATYPGSSSYSCPPYMTIPSDLPSKISHLAPEGSENQVSAINDTTPSWAKDDGNGTWSPYDIRRAY</sequence>
<protein>
    <submittedName>
        <fullName evidence="6">Si:ch211-213d14.1</fullName>
    </submittedName>
</protein>
<name>A0A8C4XCX4_ERPCA</name>
<dbReference type="GO" id="GO:0070974">
    <property type="term" value="F:POU domain binding"/>
    <property type="evidence" value="ECO:0007669"/>
    <property type="project" value="InterPro"/>
</dbReference>
<evidence type="ECO:0000256" key="4">
    <source>
        <dbReference type="SAM" id="MobiDB-lite"/>
    </source>
</evidence>